<dbReference type="RefSeq" id="WP_307222274.1">
    <property type="nucleotide sequence ID" value="NZ_JAUSUE010000001.1"/>
</dbReference>
<keyword evidence="3" id="KW-1185">Reference proteome</keyword>
<evidence type="ECO:0000259" key="1">
    <source>
        <dbReference type="PROSITE" id="PS51831"/>
    </source>
</evidence>
<dbReference type="Pfam" id="PF01966">
    <property type="entry name" value="HD"/>
    <property type="match status" value="1"/>
</dbReference>
<name>A0ABT9Y3L8_9FIRM</name>
<dbReference type="Gene3D" id="1.10.3210.10">
    <property type="entry name" value="Hypothetical protein af1432"/>
    <property type="match status" value="1"/>
</dbReference>
<proteinExistence type="predicted"/>
<dbReference type="EMBL" id="JAUSUE010000001">
    <property type="protein sequence ID" value="MDQ0202420.1"/>
    <property type="molecule type" value="Genomic_DNA"/>
</dbReference>
<dbReference type="InterPro" id="IPR003607">
    <property type="entry name" value="HD/PDEase_dom"/>
</dbReference>
<sequence>MMNKINELEQYCLKKEEWMNGYIKSFYSKDKNVQEGILIKEEHTRKVTAIAYSLAVHLQMNEHDALLARIIGLFHDIGRFKQFSIYKTFNDAQSENHALLGLKILKEQRLLGELTETDQTLIEFAVKNHNAKQVEPTEDRRYLFFARLIRDADKLDIFRVLQPYLTTDDVEPCSKTFIGQFKNGGQCDYNMIRTQNDRKLVRLLWIYDVNFSWTLDKIVSQGYVAEIVKSLPQTEDMKKGFALLKKYIMHKLQYEDKPFCYRDEKTQ</sequence>
<accession>A0ABT9Y3L8</accession>
<evidence type="ECO:0000313" key="3">
    <source>
        <dbReference type="Proteomes" id="UP001239167"/>
    </source>
</evidence>
<dbReference type="NCBIfam" id="TIGR00277">
    <property type="entry name" value="HDIG"/>
    <property type="match status" value="1"/>
</dbReference>
<feature type="domain" description="HD" evidence="1">
    <location>
        <begin position="40"/>
        <end position="158"/>
    </location>
</feature>
<evidence type="ECO:0000313" key="2">
    <source>
        <dbReference type="EMBL" id="MDQ0202420.1"/>
    </source>
</evidence>
<gene>
    <name evidence="2" type="ORF">J2S01_000105</name>
</gene>
<organism evidence="2 3">
    <name type="scientific">Pectinatus haikarae</name>
    <dbReference type="NCBI Taxonomy" id="349096"/>
    <lineage>
        <taxon>Bacteria</taxon>
        <taxon>Bacillati</taxon>
        <taxon>Bacillota</taxon>
        <taxon>Negativicutes</taxon>
        <taxon>Selenomonadales</taxon>
        <taxon>Selenomonadaceae</taxon>
        <taxon>Pectinatus</taxon>
    </lineage>
</organism>
<reference evidence="2 3" key="1">
    <citation type="submission" date="2023-07" db="EMBL/GenBank/DDBJ databases">
        <title>Genomic Encyclopedia of Type Strains, Phase IV (KMG-IV): sequencing the most valuable type-strain genomes for metagenomic binning, comparative biology and taxonomic classification.</title>
        <authorList>
            <person name="Goeker M."/>
        </authorList>
    </citation>
    <scope>NUCLEOTIDE SEQUENCE [LARGE SCALE GENOMIC DNA]</scope>
    <source>
        <strain evidence="2 3">DSM 16980</strain>
    </source>
</reference>
<protein>
    <submittedName>
        <fullName evidence="2">Nucleotidyltransferase with HDIG domain</fullName>
    </submittedName>
</protein>
<dbReference type="Proteomes" id="UP001239167">
    <property type="component" value="Unassembled WGS sequence"/>
</dbReference>
<dbReference type="PROSITE" id="PS51831">
    <property type="entry name" value="HD"/>
    <property type="match status" value="1"/>
</dbReference>
<dbReference type="SUPFAM" id="SSF109604">
    <property type="entry name" value="HD-domain/PDEase-like"/>
    <property type="match status" value="1"/>
</dbReference>
<comment type="caution">
    <text evidence="2">The sequence shown here is derived from an EMBL/GenBank/DDBJ whole genome shotgun (WGS) entry which is preliminary data.</text>
</comment>
<dbReference type="CDD" id="cd00077">
    <property type="entry name" value="HDc"/>
    <property type="match status" value="1"/>
</dbReference>
<dbReference type="InterPro" id="IPR006675">
    <property type="entry name" value="HDIG_dom"/>
</dbReference>
<dbReference type="InterPro" id="IPR006674">
    <property type="entry name" value="HD_domain"/>
</dbReference>